<organism evidence="2 3">
    <name type="scientific">Gillisia limnaea (strain DSM 15749 / LMG 21470 / R-8282)</name>
    <dbReference type="NCBI Taxonomy" id="865937"/>
    <lineage>
        <taxon>Bacteria</taxon>
        <taxon>Pseudomonadati</taxon>
        <taxon>Bacteroidota</taxon>
        <taxon>Flavobacteriia</taxon>
        <taxon>Flavobacteriales</taxon>
        <taxon>Flavobacteriaceae</taxon>
        <taxon>Gillisia</taxon>
    </lineage>
</organism>
<dbReference type="OrthoDB" id="9763616at2"/>
<dbReference type="EMBL" id="JH594605">
    <property type="protein sequence ID" value="EHQ04406.1"/>
    <property type="molecule type" value="Genomic_DNA"/>
</dbReference>
<name>H2BR87_GILLR</name>
<dbReference type="Gene3D" id="3.60.21.70">
    <property type="entry name" value="PhoD-like phosphatase"/>
    <property type="match status" value="1"/>
</dbReference>
<evidence type="ECO:0000313" key="3">
    <source>
        <dbReference type="Proteomes" id="UP000003844"/>
    </source>
</evidence>
<proteinExistence type="predicted"/>
<dbReference type="InterPro" id="IPR018946">
    <property type="entry name" value="PhoD-like_MPP"/>
</dbReference>
<feature type="domain" description="PhoD-like phosphatase metallophosphatase" evidence="1">
    <location>
        <begin position="93"/>
        <end position="280"/>
    </location>
</feature>
<gene>
    <name evidence="2" type="ORF">Gilli_0256</name>
</gene>
<dbReference type="AlphaFoldDB" id="H2BR87"/>
<dbReference type="Proteomes" id="UP000003844">
    <property type="component" value="Unassembled WGS sequence"/>
</dbReference>
<dbReference type="STRING" id="865937.Gilli_0256"/>
<dbReference type="SUPFAM" id="SSF56300">
    <property type="entry name" value="Metallo-dependent phosphatases"/>
    <property type="match status" value="1"/>
</dbReference>
<accession>H2BR87</accession>
<reference evidence="3" key="1">
    <citation type="journal article" date="2012" name="Stand. Genomic Sci.">
        <title>Genome sequence of the Antarctic rhodopsins-containing flavobacterium Gillisia limnaea type strain (R-8282(T)).</title>
        <authorList>
            <person name="Riedel T."/>
            <person name="Held B."/>
            <person name="Nolan M."/>
            <person name="Lucas S."/>
            <person name="Lapidus A."/>
            <person name="Tice H."/>
            <person name="Del Rio T.G."/>
            <person name="Cheng J.F."/>
            <person name="Han C."/>
            <person name="Tapia R."/>
            <person name="Goodwin L.A."/>
            <person name="Pitluck S."/>
            <person name="Liolios K."/>
            <person name="Mavromatis K."/>
            <person name="Pagani I."/>
            <person name="Ivanova N."/>
            <person name="Mikhailova N."/>
            <person name="Pati A."/>
            <person name="Chen A."/>
            <person name="Palaniappan K."/>
            <person name="Land M."/>
            <person name="Rohde M."/>
            <person name="Tindall B.J."/>
            <person name="Detter J.C."/>
            <person name="Goker M."/>
            <person name="Bristow J."/>
            <person name="Eisen J.A."/>
            <person name="Markowitz V."/>
            <person name="Hugenholtz P."/>
            <person name="Kyrpides N.C."/>
            <person name="Klenk H.P."/>
            <person name="Woyke T."/>
        </authorList>
    </citation>
    <scope>NUCLEOTIDE SEQUENCE [LARGE SCALE GENOMIC DNA]</scope>
    <source>
        <strain evidence="3">DSM 15749 / LMG 21470 / R-8282</strain>
    </source>
</reference>
<dbReference type="InterPro" id="IPR029052">
    <property type="entry name" value="Metallo-depent_PP-like"/>
</dbReference>
<keyword evidence="3" id="KW-1185">Reference proteome</keyword>
<dbReference type="eggNOG" id="COG3540">
    <property type="taxonomic scope" value="Bacteria"/>
</dbReference>
<dbReference type="CDD" id="cd07389">
    <property type="entry name" value="MPP_PhoD"/>
    <property type="match status" value="1"/>
</dbReference>
<dbReference type="RefSeq" id="WP_006987298.1">
    <property type="nucleotide sequence ID" value="NZ_JH594605.1"/>
</dbReference>
<evidence type="ECO:0000313" key="2">
    <source>
        <dbReference type="EMBL" id="EHQ04406.1"/>
    </source>
</evidence>
<sequence>MKQILRVSLLLLLLNSCGPGKNSEENQALKSEETVELNRVESADFTIAFGSCNKQNLPQPLWDPIIANKPDVFIWGGDNIYADTPNMNRMEQDYNIQKSNPGYQKLISSTPVLATWDDHDYGKNDAGTEWEYKEESQQKFLDFLDVPQNDERRQRKGVYHSKEFNLENGSVKVILLDTRYFRSNLIVSEEAGKRYDPNLEGTVLGEEQWKWLERELKNSKADFNLIVSSIQIISAEHGFETWGNFPKEVEKLKALIIASKAENVVLLSGDRHISEFSKVEITSLKYPLIDFTSSGLTHTYTSFSGEPNQYRVGEVISDLSFGLLFFDFGKKKITMQMRGQGNKLQQQLIQVFN</sequence>
<dbReference type="InterPro" id="IPR038607">
    <property type="entry name" value="PhoD-like_sf"/>
</dbReference>
<evidence type="ECO:0000259" key="1">
    <source>
        <dbReference type="Pfam" id="PF09423"/>
    </source>
</evidence>
<dbReference type="PANTHER" id="PTHR33987">
    <property type="entry name" value="CALCINEURIN-LIKE METALLO-PHOSPHOESTERASE SUPERFAMILY PROTEIN"/>
    <property type="match status" value="1"/>
</dbReference>
<dbReference type="Pfam" id="PF09423">
    <property type="entry name" value="PhoD"/>
    <property type="match status" value="1"/>
</dbReference>
<dbReference type="PANTHER" id="PTHR33987:SF1">
    <property type="entry name" value="CALCINEURIN-LIKE METALLO-PHOSPHOESTERASE SUPERFAMILY PROTEIN"/>
    <property type="match status" value="1"/>
</dbReference>
<protein>
    <submittedName>
        <fullName evidence="2">Phosphodiesterase/alkaline phosphatase D-like protein</fullName>
    </submittedName>
</protein>
<dbReference type="HOGENOM" id="CLU_041740_0_0_10"/>